<dbReference type="RefSeq" id="WP_238477213.1">
    <property type="nucleotide sequence ID" value="NZ_CP064786.1"/>
</dbReference>
<accession>A0A897MRU6</accession>
<evidence type="ECO:0000313" key="3">
    <source>
        <dbReference type="Proteomes" id="UP000663586"/>
    </source>
</evidence>
<dbReference type="EMBL" id="CP064786">
    <property type="protein sequence ID" value="QSG03152.1"/>
    <property type="molecule type" value="Genomic_DNA"/>
</dbReference>
<dbReference type="Pfam" id="PF26417">
    <property type="entry name" value="DUF8112"/>
    <property type="match status" value="1"/>
</dbReference>
<dbReference type="Proteomes" id="UP000663586">
    <property type="component" value="Chromosome"/>
</dbReference>
<dbReference type="GeneID" id="70685320"/>
<sequence>MIPTIAPLSQVIDGVRVAEGTTTTCDNCQQQLEEGHPVRSRIEQQSLVEEWTPCRLHCERCGYQESLNTPGTALVAGRLGTVRDTQTQSSWLVLLEPEPITVYPYWLSPGSK</sequence>
<reference evidence="2" key="1">
    <citation type="submission" date="2020-11" db="EMBL/GenBank/DDBJ databases">
        <title>Carbohydrate-dependent, anaerobic sulfur respiration: A novel catabolism in halophilic archaea.</title>
        <authorList>
            <person name="Sorokin D.Y."/>
            <person name="Messina E."/>
            <person name="Smedile F."/>
            <person name="La Cono V."/>
            <person name="Hallsworth J.E."/>
            <person name="Yakimov M.M."/>
        </authorList>
    </citation>
    <scope>NUCLEOTIDE SEQUENCE</scope>
    <source>
        <strain evidence="2">AArc-S</strain>
    </source>
</reference>
<name>A0A897MRU6_9EURY</name>
<proteinExistence type="predicted"/>
<evidence type="ECO:0000259" key="1">
    <source>
        <dbReference type="Pfam" id="PF26417"/>
    </source>
</evidence>
<keyword evidence="3" id="KW-1185">Reference proteome</keyword>
<evidence type="ECO:0000313" key="2">
    <source>
        <dbReference type="EMBL" id="QSG03152.1"/>
    </source>
</evidence>
<gene>
    <name evidence="2" type="ORF">AArcS_1945</name>
</gene>
<dbReference type="KEGG" id="hara:AArcS_1945"/>
<dbReference type="AlphaFoldDB" id="A0A897MRU6"/>
<organism evidence="2 3">
    <name type="scientific">Natranaeroarchaeum sulfidigenes</name>
    <dbReference type="NCBI Taxonomy" id="2784880"/>
    <lineage>
        <taxon>Archaea</taxon>
        <taxon>Methanobacteriati</taxon>
        <taxon>Methanobacteriota</taxon>
        <taxon>Stenosarchaea group</taxon>
        <taxon>Halobacteria</taxon>
        <taxon>Halobacteriales</taxon>
        <taxon>Natronoarchaeaceae</taxon>
        <taxon>Natranaeroarchaeum</taxon>
    </lineage>
</organism>
<feature type="domain" description="DUF8112" evidence="1">
    <location>
        <begin position="9"/>
        <end position="104"/>
    </location>
</feature>
<protein>
    <recommendedName>
        <fullName evidence="1">DUF8112 domain-containing protein</fullName>
    </recommendedName>
</protein>
<dbReference type="InterPro" id="IPR058425">
    <property type="entry name" value="DUF8112"/>
</dbReference>